<dbReference type="AlphaFoldDB" id="A0A6A6X4K8"/>
<proteinExistence type="predicted"/>
<dbReference type="InterPro" id="IPR011701">
    <property type="entry name" value="MFS"/>
</dbReference>
<feature type="transmembrane region" description="Helical" evidence="5">
    <location>
        <begin position="245"/>
        <end position="264"/>
    </location>
</feature>
<feature type="transmembrane region" description="Helical" evidence="5">
    <location>
        <begin position="201"/>
        <end position="224"/>
    </location>
</feature>
<feature type="transmembrane region" description="Helical" evidence="5">
    <location>
        <begin position="48"/>
        <end position="74"/>
    </location>
</feature>
<dbReference type="Gene3D" id="1.20.1250.20">
    <property type="entry name" value="MFS general substrate transporter like domains"/>
    <property type="match status" value="2"/>
</dbReference>
<dbReference type="Proteomes" id="UP000799757">
    <property type="component" value="Unassembled WGS sequence"/>
</dbReference>
<dbReference type="SUPFAM" id="SSF103473">
    <property type="entry name" value="MFS general substrate transporter"/>
    <property type="match status" value="1"/>
</dbReference>
<name>A0A6A6X4K8_9PLEO</name>
<feature type="domain" description="Major facilitator superfamily (MFS) profile" evidence="6">
    <location>
        <begin position="51"/>
        <end position="537"/>
    </location>
</feature>
<protein>
    <submittedName>
        <fullName evidence="7">Major facilitator superfamily transporter</fullName>
    </submittedName>
</protein>
<keyword evidence="8" id="KW-1185">Reference proteome</keyword>
<evidence type="ECO:0000256" key="3">
    <source>
        <dbReference type="ARBA" id="ARBA00022989"/>
    </source>
</evidence>
<reference evidence="7" key="1">
    <citation type="journal article" date="2020" name="Stud. Mycol.">
        <title>101 Dothideomycetes genomes: a test case for predicting lifestyles and emergence of pathogens.</title>
        <authorList>
            <person name="Haridas S."/>
            <person name="Albert R."/>
            <person name="Binder M."/>
            <person name="Bloem J."/>
            <person name="Labutti K."/>
            <person name="Salamov A."/>
            <person name="Andreopoulos B."/>
            <person name="Baker S."/>
            <person name="Barry K."/>
            <person name="Bills G."/>
            <person name="Bluhm B."/>
            <person name="Cannon C."/>
            <person name="Castanera R."/>
            <person name="Culley D."/>
            <person name="Daum C."/>
            <person name="Ezra D."/>
            <person name="Gonzalez J."/>
            <person name="Henrissat B."/>
            <person name="Kuo A."/>
            <person name="Liang C."/>
            <person name="Lipzen A."/>
            <person name="Lutzoni F."/>
            <person name="Magnuson J."/>
            <person name="Mondo S."/>
            <person name="Nolan M."/>
            <person name="Ohm R."/>
            <person name="Pangilinan J."/>
            <person name="Park H.-J."/>
            <person name="Ramirez L."/>
            <person name="Alfaro M."/>
            <person name="Sun H."/>
            <person name="Tritt A."/>
            <person name="Yoshinaga Y."/>
            <person name="Zwiers L.-H."/>
            <person name="Turgeon B."/>
            <person name="Goodwin S."/>
            <person name="Spatafora J."/>
            <person name="Crous P."/>
            <person name="Grigoriev I."/>
        </authorList>
    </citation>
    <scope>NUCLEOTIDE SEQUENCE</scope>
    <source>
        <strain evidence="7">CBS 109.77</strain>
    </source>
</reference>
<feature type="transmembrane region" description="Helical" evidence="5">
    <location>
        <begin position="444"/>
        <end position="463"/>
    </location>
</feature>
<keyword evidence="2 5" id="KW-0812">Transmembrane</keyword>
<dbReference type="FunFam" id="1.20.1250.20:FF:000196">
    <property type="entry name" value="MFS toxin efflux pump (AflT)"/>
    <property type="match status" value="1"/>
</dbReference>
<evidence type="ECO:0000256" key="5">
    <source>
        <dbReference type="SAM" id="Phobius"/>
    </source>
</evidence>
<dbReference type="PRINTS" id="PR01036">
    <property type="entry name" value="TCRTETB"/>
</dbReference>
<dbReference type="GO" id="GO:0022857">
    <property type="term" value="F:transmembrane transporter activity"/>
    <property type="evidence" value="ECO:0007669"/>
    <property type="project" value="InterPro"/>
</dbReference>
<dbReference type="InterPro" id="IPR036259">
    <property type="entry name" value="MFS_trans_sf"/>
</dbReference>
<feature type="transmembrane region" description="Helical" evidence="5">
    <location>
        <begin position="353"/>
        <end position="371"/>
    </location>
</feature>
<dbReference type="OrthoDB" id="10021397at2759"/>
<feature type="transmembrane region" description="Helical" evidence="5">
    <location>
        <begin position="407"/>
        <end position="432"/>
    </location>
</feature>
<evidence type="ECO:0000256" key="2">
    <source>
        <dbReference type="ARBA" id="ARBA00022692"/>
    </source>
</evidence>
<evidence type="ECO:0000313" key="7">
    <source>
        <dbReference type="EMBL" id="KAF2791055.1"/>
    </source>
</evidence>
<feature type="transmembrane region" description="Helical" evidence="5">
    <location>
        <begin position="141"/>
        <end position="166"/>
    </location>
</feature>
<feature type="transmembrane region" description="Helical" evidence="5">
    <location>
        <begin position="173"/>
        <end position="195"/>
    </location>
</feature>
<keyword evidence="4 5" id="KW-0472">Membrane</keyword>
<feature type="transmembrane region" description="Helical" evidence="5">
    <location>
        <begin position="514"/>
        <end position="532"/>
    </location>
</feature>
<comment type="subcellular location">
    <subcellularLocation>
        <location evidence="1">Membrane</location>
        <topology evidence="1">Multi-pass membrane protein</topology>
    </subcellularLocation>
</comment>
<dbReference type="EMBL" id="MU002040">
    <property type="protein sequence ID" value="KAF2791055.1"/>
    <property type="molecule type" value="Genomic_DNA"/>
</dbReference>
<feature type="transmembrane region" description="Helical" evidence="5">
    <location>
        <begin position="86"/>
        <end position="103"/>
    </location>
</feature>
<dbReference type="GO" id="GO:0005886">
    <property type="term" value="C:plasma membrane"/>
    <property type="evidence" value="ECO:0007669"/>
    <property type="project" value="TreeGrafter"/>
</dbReference>
<sequence>MEKSVGPELTHAANCWHSEESFAPAVGPVEAASLTDDETRYHLSGPKLYLIVVALCLSVILVALDNAILATAIPTITTAFDSLKDVGWYGSSFLIAICACQPLTGKIYQQFSLKISYLCFLSIFELGSLICAVSPNSVVLIIGRAVAGIGASGLFSGALIIIAHCIPLRLQPIYTGIIASMFGIANIVGPILGGALTQHLGWRWCFWINLPCGFCTAVALFFLFKSPPTPTSNSSLTAKLRALDLPSFALFVPTTAMFLLALQWGGNTSPWSSAKIIGLLCGAAVMFTMFVVWQWKAGDSASIPPKVIGQRTVACCAVVAFLAFGSLQLTLYYLPMWFQVIKGVSPTKSGVMYLPTVAGDIALSVVGGLFVTKVGYYNPILFLGCVCVAVGGGLLTTMKPHIGSYQIAYQVILGSGFGALIQTPLIAVQAVLPLSQIPTATSTLMLCQFLGGSIFLSIATNIFESKLTTSLTHLVSAEATDTIIKAGAAGVRNIVKPETLEDVLSAYNDAITCTFWVIMASGIVALVASLGMQWRSVKGVKLSIG</sequence>
<accession>A0A6A6X4K8</accession>
<organism evidence="7 8">
    <name type="scientific">Melanomma pulvis-pyrius CBS 109.77</name>
    <dbReference type="NCBI Taxonomy" id="1314802"/>
    <lineage>
        <taxon>Eukaryota</taxon>
        <taxon>Fungi</taxon>
        <taxon>Dikarya</taxon>
        <taxon>Ascomycota</taxon>
        <taxon>Pezizomycotina</taxon>
        <taxon>Dothideomycetes</taxon>
        <taxon>Pleosporomycetidae</taxon>
        <taxon>Pleosporales</taxon>
        <taxon>Melanommataceae</taxon>
        <taxon>Melanomma</taxon>
    </lineage>
</organism>
<evidence type="ECO:0000256" key="4">
    <source>
        <dbReference type="ARBA" id="ARBA00023136"/>
    </source>
</evidence>
<dbReference type="FunFam" id="1.20.1720.10:FF:000012">
    <property type="entry name" value="MFS toxin efflux pump (AflT)"/>
    <property type="match status" value="1"/>
</dbReference>
<feature type="transmembrane region" description="Helical" evidence="5">
    <location>
        <begin position="276"/>
        <end position="293"/>
    </location>
</feature>
<dbReference type="CDD" id="cd17502">
    <property type="entry name" value="MFS_Azr1_MDR_like"/>
    <property type="match status" value="1"/>
</dbReference>
<evidence type="ECO:0000259" key="6">
    <source>
        <dbReference type="PROSITE" id="PS50850"/>
    </source>
</evidence>
<dbReference type="InterPro" id="IPR020846">
    <property type="entry name" value="MFS_dom"/>
</dbReference>
<feature type="transmembrane region" description="Helical" evidence="5">
    <location>
        <begin position="376"/>
        <end position="395"/>
    </location>
</feature>
<keyword evidence="3 5" id="KW-1133">Transmembrane helix</keyword>
<evidence type="ECO:0000256" key="1">
    <source>
        <dbReference type="ARBA" id="ARBA00004141"/>
    </source>
</evidence>
<dbReference type="PANTHER" id="PTHR23501">
    <property type="entry name" value="MAJOR FACILITATOR SUPERFAMILY"/>
    <property type="match status" value="1"/>
</dbReference>
<evidence type="ECO:0000313" key="8">
    <source>
        <dbReference type="Proteomes" id="UP000799757"/>
    </source>
</evidence>
<feature type="transmembrane region" description="Helical" evidence="5">
    <location>
        <begin position="115"/>
        <end position="135"/>
    </location>
</feature>
<dbReference type="PROSITE" id="PS50850">
    <property type="entry name" value="MFS"/>
    <property type="match status" value="1"/>
</dbReference>
<dbReference type="Pfam" id="PF07690">
    <property type="entry name" value="MFS_1"/>
    <property type="match status" value="1"/>
</dbReference>
<feature type="transmembrane region" description="Helical" evidence="5">
    <location>
        <begin position="313"/>
        <end position="333"/>
    </location>
</feature>
<dbReference type="PANTHER" id="PTHR23501:SF49">
    <property type="entry name" value="MAJOR FACILITATOR SUPERFAMILY (MFS) PROFILE DOMAIN-CONTAINING PROTEIN"/>
    <property type="match status" value="1"/>
</dbReference>
<gene>
    <name evidence="7" type="ORF">K505DRAFT_310275</name>
</gene>